<dbReference type="Gene3D" id="3.90.79.10">
    <property type="entry name" value="Nucleoside Triphosphate Pyrophosphohydrolase"/>
    <property type="match status" value="1"/>
</dbReference>
<sequence length="164" mass="18964">MSSLNNSLTPSKNLCNHPRVGLGVFVTRGNKFLIGKRKGSHCEGTWQLPGGHLEFGESFKDCARREVLEETNLEIKNITYQTVTNTVIPYENKHYVDIYLKAEIIDDNAEPVVMEPNKCECWEWVTWDEFIKGGILEDKIVNKYRPMFRPMEILLIEQPEYSPV</sequence>
<dbReference type="Proteomes" id="UP000265703">
    <property type="component" value="Unassembled WGS sequence"/>
</dbReference>
<dbReference type="STRING" id="658196.A0A397SXJ8"/>
<dbReference type="CDD" id="cd04678">
    <property type="entry name" value="NUDIX_MTH2_Nudt15"/>
    <property type="match status" value="1"/>
</dbReference>
<reference evidence="4 5" key="1">
    <citation type="submission" date="2018-06" db="EMBL/GenBank/DDBJ databases">
        <title>Comparative genomics reveals the genomic features of Rhizophagus irregularis, R. cerebriforme, R. diaphanum and Gigaspora rosea, and their symbiotic lifestyle signature.</title>
        <authorList>
            <person name="Morin E."/>
            <person name="San Clemente H."/>
            <person name="Chen E.C.H."/>
            <person name="De La Providencia I."/>
            <person name="Hainaut M."/>
            <person name="Kuo A."/>
            <person name="Kohler A."/>
            <person name="Murat C."/>
            <person name="Tang N."/>
            <person name="Roy S."/>
            <person name="Loubradou J."/>
            <person name="Henrissat B."/>
            <person name="Grigoriev I.V."/>
            <person name="Corradi N."/>
            <person name="Roux C."/>
            <person name="Martin F.M."/>
        </authorList>
    </citation>
    <scope>NUCLEOTIDE SEQUENCE [LARGE SCALE GENOMIC DNA]</scope>
    <source>
        <strain evidence="4 5">DAOM 227022</strain>
    </source>
</reference>
<keyword evidence="5" id="KW-1185">Reference proteome</keyword>
<dbReference type="InterPro" id="IPR000086">
    <property type="entry name" value="NUDIX_hydrolase_dom"/>
</dbReference>
<dbReference type="GO" id="GO:0035539">
    <property type="term" value="F:8-oxo-7,8-dihydrodeoxyguanosine triphosphate pyrophosphatase activity"/>
    <property type="evidence" value="ECO:0007669"/>
    <property type="project" value="TreeGrafter"/>
</dbReference>
<feature type="domain" description="Nudix hydrolase" evidence="3">
    <location>
        <begin position="15"/>
        <end position="149"/>
    </location>
</feature>
<evidence type="ECO:0000259" key="3">
    <source>
        <dbReference type="PROSITE" id="PS51462"/>
    </source>
</evidence>
<dbReference type="PROSITE" id="PS51462">
    <property type="entry name" value="NUDIX"/>
    <property type="match status" value="1"/>
</dbReference>
<name>A0A397SXJ8_9GLOM</name>
<dbReference type="PRINTS" id="PR00502">
    <property type="entry name" value="NUDIXFAMILY"/>
</dbReference>
<evidence type="ECO:0000256" key="2">
    <source>
        <dbReference type="RuleBase" id="RU003476"/>
    </source>
</evidence>
<accession>A0A397SXJ8</accession>
<protein>
    <submittedName>
        <fullName evidence="4">NUDIX hydrolase domain-like protein</fullName>
    </submittedName>
</protein>
<proteinExistence type="inferred from homology"/>
<dbReference type="PANTHER" id="PTHR16099:SF5">
    <property type="entry name" value="NUCLEOTIDE TRIPHOSPHATE DIPHOSPHATASE NUDT15"/>
    <property type="match status" value="1"/>
</dbReference>
<dbReference type="GO" id="GO:0006203">
    <property type="term" value="P:dGTP catabolic process"/>
    <property type="evidence" value="ECO:0007669"/>
    <property type="project" value="TreeGrafter"/>
</dbReference>
<dbReference type="InterPro" id="IPR020084">
    <property type="entry name" value="NUDIX_hydrolase_CS"/>
</dbReference>
<dbReference type="AlphaFoldDB" id="A0A397SXJ8"/>
<evidence type="ECO:0000256" key="1">
    <source>
        <dbReference type="ARBA" id="ARBA00022801"/>
    </source>
</evidence>
<dbReference type="Pfam" id="PF00293">
    <property type="entry name" value="NUDIX"/>
    <property type="match status" value="1"/>
</dbReference>
<dbReference type="PROSITE" id="PS00893">
    <property type="entry name" value="NUDIX_BOX"/>
    <property type="match status" value="1"/>
</dbReference>
<comment type="similarity">
    <text evidence="2">Belongs to the Nudix hydrolase family.</text>
</comment>
<dbReference type="InterPro" id="IPR020476">
    <property type="entry name" value="Nudix_hydrolase"/>
</dbReference>
<dbReference type="SUPFAM" id="SSF55811">
    <property type="entry name" value="Nudix"/>
    <property type="match status" value="1"/>
</dbReference>
<keyword evidence="1 2" id="KW-0378">Hydrolase</keyword>
<gene>
    <name evidence="4" type="ORF">C1645_693283</name>
</gene>
<dbReference type="PANTHER" id="PTHR16099">
    <property type="entry name" value="8-OXO-DGTP DIPHOSPHATES NUDT15"/>
    <property type="match status" value="1"/>
</dbReference>
<evidence type="ECO:0000313" key="4">
    <source>
        <dbReference type="EMBL" id="RIA90778.1"/>
    </source>
</evidence>
<dbReference type="OrthoDB" id="447842at2759"/>
<dbReference type="GO" id="GO:0005829">
    <property type="term" value="C:cytosol"/>
    <property type="evidence" value="ECO:0007669"/>
    <property type="project" value="TreeGrafter"/>
</dbReference>
<dbReference type="InterPro" id="IPR015797">
    <property type="entry name" value="NUDIX_hydrolase-like_dom_sf"/>
</dbReference>
<organism evidence="4 5">
    <name type="scientific">Glomus cerebriforme</name>
    <dbReference type="NCBI Taxonomy" id="658196"/>
    <lineage>
        <taxon>Eukaryota</taxon>
        <taxon>Fungi</taxon>
        <taxon>Fungi incertae sedis</taxon>
        <taxon>Mucoromycota</taxon>
        <taxon>Glomeromycotina</taxon>
        <taxon>Glomeromycetes</taxon>
        <taxon>Glomerales</taxon>
        <taxon>Glomeraceae</taxon>
        <taxon>Glomus</taxon>
    </lineage>
</organism>
<dbReference type="FunFam" id="3.90.79.10:FF:000060">
    <property type="entry name" value="Nudix hydrolase 1"/>
    <property type="match status" value="1"/>
</dbReference>
<dbReference type="EMBL" id="QKYT01000171">
    <property type="protein sequence ID" value="RIA90778.1"/>
    <property type="molecule type" value="Genomic_DNA"/>
</dbReference>
<comment type="caution">
    <text evidence="4">The sequence shown here is derived from an EMBL/GenBank/DDBJ whole genome shotgun (WGS) entry which is preliminary data.</text>
</comment>
<evidence type="ECO:0000313" key="5">
    <source>
        <dbReference type="Proteomes" id="UP000265703"/>
    </source>
</evidence>